<keyword evidence="3" id="KW-1185">Reference proteome</keyword>
<name>A0A934JQW6_9GAMM</name>
<dbReference type="Gene3D" id="3.30.420.10">
    <property type="entry name" value="Ribonuclease H-like superfamily/Ribonuclease H"/>
    <property type="match status" value="1"/>
</dbReference>
<evidence type="ECO:0000313" key="3">
    <source>
        <dbReference type="Proteomes" id="UP000628710"/>
    </source>
</evidence>
<feature type="domain" description="Integrase catalytic" evidence="1">
    <location>
        <begin position="1"/>
        <end position="94"/>
    </location>
</feature>
<dbReference type="SUPFAM" id="SSF53098">
    <property type="entry name" value="Ribonuclease H-like"/>
    <property type="match status" value="1"/>
</dbReference>
<dbReference type="PANTHER" id="PTHR10948:SF23">
    <property type="entry name" value="TRANSPOSASE INSI FOR INSERTION SEQUENCE ELEMENT IS30A-RELATED"/>
    <property type="match status" value="1"/>
</dbReference>
<dbReference type="PROSITE" id="PS50994">
    <property type="entry name" value="INTEGRASE"/>
    <property type="match status" value="1"/>
</dbReference>
<dbReference type="InterPro" id="IPR051917">
    <property type="entry name" value="Transposase-Integrase"/>
</dbReference>
<comment type="caution">
    <text evidence="2">The sequence shown here is derived from an EMBL/GenBank/DDBJ whole genome shotgun (WGS) entry which is preliminary data.</text>
</comment>
<dbReference type="GO" id="GO:0003676">
    <property type="term" value="F:nucleic acid binding"/>
    <property type="evidence" value="ECO:0007669"/>
    <property type="project" value="InterPro"/>
</dbReference>
<dbReference type="GO" id="GO:0005829">
    <property type="term" value="C:cytosol"/>
    <property type="evidence" value="ECO:0007669"/>
    <property type="project" value="TreeGrafter"/>
</dbReference>
<evidence type="ECO:0000259" key="1">
    <source>
        <dbReference type="PROSITE" id="PS50994"/>
    </source>
</evidence>
<gene>
    <name evidence="2" type="ORF">I8J31_03465</name>
</gene>
<dbReference type="PANTHER" id="PTHR10948">
    <property type="entry name" value="TRANSPOSASE"/>
    <property type="match status" value="1"/>
</dbReference>
<dbReference type="AlphaFoldDB" id="A0A934JQW6"/>
<dbReference type="EMBL" id="JAEMNX010000002">
    <property type="protein sequence ID" value="MBJ7536732.1"/>
    <property type="molecule type" value="Genomic_DNA"/>
</dbReference>
<dbReference type="Proteomes" id="UP000628710">
    <property type="component" value="Unassembled WGS sequence"/>
</dbReference>
<protein>
    <submittedName>
        <fullName evidence="2">IS30 family transposase</fullName>
    </submittedName>
</protein>
<sequence>MCHSIIFDNGGEFSGHQSIAKALKCKTYFAKPYHSWQRGLNENTNGLLRRFYHKEFAIGQLTDQEIADTQMLINLGPRKSLNYLTPIEVLLNKRVSLIVDI</sequence>
<dbReference type="NCBIfam" id="NF033563">
    <property type="entry name" value="transpos_IS30"/>
    <property type="match status" value="1"/>
</dbReference>
<dbReference type="GO" id="GO:0015074">
    <property type="term" value="P:DNA integration"/>
    <property type="evidence" value="ECO:0007669"/>
    <property type="project" value="InterPro"/>
</dbReference>
<dbReference type="GO" id="GO:0004803">
    <property type="term" value="F:transposase activity"/>
    <property type="evidence" value="ECO:0007669"/>
    <property type="project" value="TreeGrafter"/>
</dbReference>
<organism evidence="2 3">
    <name type="scientific">Marinomonas transparens</name>
    <dbReference type="NCBI Taxonomy" id="2795388"/>
    <lineage>
        <taxon>Bacteria</taxon>
        <taxon>Pseudomonadati</taxon>
        <taxon>Pseudomonadota</taxon>
        <taxon>Gammaproteobacteria</taxon>
        <taxon>Oceanospirillales</taxon>
        <taxon>Oceanospirillaceae</taxon>
        <taxon>Marinomonas</taxon>
    </lineage>
</organism>
<dbReference type="GO" id="GO:0032196">
    <property type="term" value="P:transposition"/>
    <property type="evidence" value="ECO:0007669"/>
    <property type="project" value="TreeGrafter"/>
</dbReference>
<dbReference type="InterPro" id="IPR053392">
    <property type="entry name" value="Transposase_IS30-like"/>
</dbReference>
<accession>A0A934JQW6</accession>
<dbReference type="InterPro" id="IPR036397">
    <property type="entry name" value="RNaseH_sf"/>
</dbReference>
<proteinExistence type="predicted"/>
<dbReference type="InterPro" id="IPR012337">
    <property type="entry name" value="RNaseH-like_sf"/>
</dbReference>
<dbReference type="InterPro" id="IPR001584">
    <property type="entry name" value="Integrase_cat-core"/>
</dbReference>
<reference evidence="2" key="1">
    <citation type="submission" date="2020-12" db="EMBL/GenBank/DDBJ databases">
        <title>Marinomonas arctica sp. nov., a psychrotolerant bacterium isolated from the Arctic.</title>
        <authorList>
            <person name="Zhang Y."/>
        </authorList>
    </citation>
    <scope>NUCLEOTIDE SEQUENCE</scope>
    <source>
        <strain evidence="2">C1424</strain>
    </source>
</reference>
<evidence type="ECO:0000313" key="2">
    <source>
        <dbReference type="EMBL" id="MBJ7536732.1"/>
    </source>
</evidence>